<accession>A0A4R0XEE0</accession>
<keyword evidence="3" id="KW-1185">Reference proteome</keyword>
<protein>
    <submittedName>
        <fullName evidence="2">Uncharacterized protein</fullName>
    </submittedName>
</protein>
<dbReference type="EMBL" id="MWML01000077">
    <property type="protein sequence ID" value="TCG07145.1"/>
    <property type="molecule type" value="Genomic_DNA"/>
</dbReference>
<organism evidence="2 3">
    <name type="scientific">Paraburkholderia steynii</name>
    <dbReference type="NCBI Taxonomy" id="1245441"/>
    <lineage>
        <taxon>Bacteria</taxon>
        <taxon>Pseudomonadati</taxon>
        <taxon>Pseudomonadota</taxon>
        <taxon>Betaproteobacteria</taxon>
        <taxon>Burkholderiales</taxon>
        <taxon>Burkholderiaceae</taxon>
        <taxon>Paraburkholderia</taxon>
    </lineage>
</organism>
<comment type="caution">
    <text evidence="2">The sequence shown here is derived from an EMBL/GenBank/DDBJ whole genome shotgun (WGS) entry which is preliminary data.</text>
</comment>
<evidence type="ECO:0000256" key="1">
    <source>
        <dbReference type="SAM" id="MobiDB-lite"/>
    </source>
</evidence>
<dbReference type="AlphaFoldDB" id="A0A4R0XEE0"/>
<name>A0A4R0XEE0_9BURK</name>
<proteinExistence type="predicted"/>
<evidence type="ECO:0000313" key="3">
    <source>
        <dbReference type="Proteomes" id="UP000294200"/>
    </source>
</evidence>
<reference evidence="2 3" key="1">
    <citation type="submission" date="2017-02" db="EMBL/GenBank/DDBJ databases">
        <title>Paraburkholderia sophoroidis sp. nov. and Paraburkholderia steynii sp. nov. rhizobial symbionts of the fynbos legume Hypocalyptus sophoroides.</title>
        <authorList>
            <person name="Steenkamp E.T."/>
            <person name="Beukes C.W."/>
            <person name="Van Zyl E."/>
            <person name="Avontuur J."/>
            <person name="Chan W.Y."/>
            <person name="Hassen A."/>
            <person name="Palmer M."/>
            <person name="Mthombeni L."/>
            <person name="Phalane F."/>
            <person name="Sereme K."/>
            <person name="Venter S.N."/>
        </authorList>
    </citation>
    <scope>NUCLEOTIDE SEQUENCE [LARGE SCALE GENOMIC DNA]</scope>
    <source>
        <strain evidence="2 3">HC1.1ba</strain>
    </source>
</reference>
<sequence length="72" mass="8308">MRHPVRTGFTQAIKRQRRNERKTSSGSRGVLHRARLQPAGMQHNTPRARLRRLVQRKFRADAVVFASATACR</sequence>
<gene>
    <name evidence="2" type="ORF">BZM27_21475</name>
</gene>
<dbReference type="Proteomes" id="UP000294200">
    <property type="component" value="Unassembled WGS sequence"/>
</dbReference>
<evidence type="ECO:0000313" key="2">
    <source>
        <dbReference type="EMBL" id="TCG07145.1"/>
    </source>
</evidence>
<feature type="region of interest" description="Disordered" evidence="1">
    <location>
        <begin position="1"/>
        <end position="44"/>
    </location>
</feature>